<comment type="cofactor">
    <cofactor evidence="2">
        <name>Ca(2+)</name>
        <dbReference type="ChEBI" id="CHEBI:29108"/>
    </cofactor>
</comment>
<dbReference type="SMART" id="SM00155">
    <property type="entry name" value="PLDc"/>
    <property type="match status" value="2"/>
</dbReference>
<evidence type="ECO:0000256" key="11">
    <source>
        <dbReference type="SAM" id="MobiDB-lite"/>
    </source>
</evidence>
<evidence type="ECO:0000259" key="12">
    <source>
        <dbReference type="PROSITE" id="PS50004"/>
    </source>
</evidence>
<keyword evidence="8" id="KW-0106">Calcium</keyword>
<dbReference type="PROSITE" id="PS50004">
    <property type="entry name" value="C2"/>
    <property type="match status" value="1"/>
</dbReference>
<dbReference type="InterPro" id="IPR000008">
    <property type="entry name" value="C2_dom"/>
</dbReference>
<keyword evidence="15" id="KW-1185">Reference proteome</keyword>
<dbReference type="Pfam" id="PF12357">
    <property type="entry name" value="PLD_C"/>
    <property type="match status" value="1"/>
</dbReference>
<evidence type="ECO:0000313" key="15">
    <source>
        <dbReference type="Proteomes" id="UP001497512"/>
    </source>
</evidence>
<dbReference type="CDD" id="cd04015">
    <property type="entry name" value="C2_plant_PLD"/>
    <property type="match status" value="1"/>
</dbReference>
<evidence type="ECO:0000256" key="4">
    <source>
        <dbReference type="ARBA" id="ARBA00012027"/>
    </source>
</evidence>
<name>A0ABP0V0P7_9BRYO</name>
<evidence type="ECO:0000256" key="9">
    <source>
        <dbReference type="ARBA" id="ARBA00022963"/>
    </source>
</evidence>
<feature type="domain" description="PLD phosphodiesterase" evidence="13">
    <location>
        <begin position="902"/>
        <end position="929"/>
    </location>
</feature>
<dbReference type="PANTHER" id="PTHR18896:SF60">
    <property type="entry name" value="PHOSPHOLIPASE D"/>
    <property type="match status" value="1"/>
</dbReference>
<feature type="domain" description="PLD phosphodiesterase" evidence="13">
    <location>
        <begin position="568"/>
        <end position="603"/>
    </location>
</feature>
<feature type="region of interest" description="Disordered" evidence="11">
    <location>
        <begin position="1"/>
        <end position="82"/>
    </location>
</feature>
<dbReference type="InterPro" id="IPR024632">
    <property type="entry name" value="PLipase_D_C"/>
</dbReference>
<accession>A0ABP0V0P7</accession>
<dbReference type="Pfam" id="PF00614">
    <property type="entry name" value="PLDc"/>
    <property type="match status" value="1"/>
</dbReference>
<reference evidence="14" key="1">
    <citation type="submission" date="2024-02" db="EMBL/GenBank/DDBJ databases">
        <authorList>
            <consortium name="ELIXIR-Norway"/>
            <consortium name="Elixir Norway"/>
        </authorList>
    </citation>
    <scope>NUCLEOTIDE SEQUENCE</scope>
</reference>
<comment type="catalytic activity">
    <reaction evidence="1">
        <text>a 1,2-diacyl-sn-glycero-3-phosphocholine + H2O = a 1,2-diacyl-sn-glycero-3-phosphate + choline + H(+)</text>
        <dbReference type="Rhea" id="RHEA:14445"/>
        <dbReference type="ChEBI" id="CHEBI:15354"/>
        <dbReference type="ChEBI" id="CHEBI:15377"/>
        <dbReference type="ChEBI" id="CHEBI:15378"/>
        <dbReference type="ChEBI" id="CHEBI:57643"/>
        <dbReference type="ChEBI" id="CHEBI:58608"/>
        <dbReference type="EC" id="3.1.4.4"/>
    </reaction>
</comment>
<feature type="region of interest" description="Disordered" evidence="11">
    <location>
        <begin position="195"/>
        <end position="214"/>
    </location>
</feature>
<evidence type="ECO:0000256" key="1">
    <source>
        <dbReference type="ARBA" id="ARBA00000798"/>
    </source>
</evidence>
<dbReference type="SUPFAM" id="SSF49562">
    <property type="entry name" value="C2 domain (Calcium/lipid-binding domain, CaLB)"/>
    <property type="match status" value="1"/>
</dbReference>
<feature type="region of interest" description="Disordered" evidence="11">
    <location>
        <begin position="1038"/>
        <end position="1057"/>
    </location>
</feature>
<protein>
    <recommendedName>
        <fullName evidence="4">phospholipase D</fullName>
        <ecNumber evidence="4">3.1.4.4</ecNumber>
    </recommendedName>
</protein>
<dbReference type="PANTHER" id="PTHR18896">
    <property type="entry name" value="PHOSPHOLIPASE D"/>
    <property type="match status" value="1"/>
</dbReference>
<feature type="region of interest" description="Disordered" evidence="11">
    <location>
        <begin position="139"/>
        <end position="163"/>
    </location>
</feature>
<dbReference type="PROSITE" id="PS50035">
    <property type="entry name" value="PLD"/>
    <property type="match status" value="2"/>
</dbReference>
<dbReference type="SMART" id="SM00239">
    <property type="entry name" value="C2"/>
    <property type="match status" value="1"/>
</dbReference>
<keyword evidence="7" id="KW-0378">Hydrolase</keyword>
<keyword evidence="10" id="KW-0443">Lipid metabolism</keyword>
<dbReference type="Gene3D" id="2.60.40.150">
    <property type="entry name" value="C2 domain"/>
    <property type="match status" value="1"/>
</dbReference>
<evidence type="ECO:0000256" key="6">
    <source>
        <dbReference type="ARBA" id="ARBA00022737"/>
    </source>
</evidence>
<dbReference type="InterPro" id="IPR035892">
    <property type="entry name" value="C2_domain_sf"/>
</dbReference>
<keyword evidence="5" id="KW-0479">Metal-binding</keyword>
<dbReference type="SUPFAM" id="SSF56024">
    <property type="entry name" value="Phospholipase D/nuclease"/>
    <property type="match status" value="2"/>
</dbReference>
<comment type="similarity">
    <text evidence="3">Belongs to the phospholipase D family. C2-PLD subfamily.</text>
</comment>
<organism evidence="14 15">
    <name type="scientific">Sphagnum troendelagicum</name>
    <dbReference type="NCBI Taxonomy" id="128251"/>
    <lineage>
        <taxon>Eukaryota</taxon>
        <taxon>Viridiplantae</taxon>
        <taxon>Streptophyta</taxon>
        <taxon>Embryophyta</taxon>
        <taxon>Bryophyta</taxon>
        <taxon>Sphagnophytina</taxon>
        <taxon>Sphagnopsida</taxon>
        <taxon>Sphagnales</taxon>
        <taxon>Sphagnaceae</taxon>
        <taxon>Sphagnum</taxon>
    </lineage>
</organism>
<sequence length="1057" mass="118571">MRPGGTQSPAPPPYPTPLRSNSAFENVYGYPVPNEAQYPPARESESGSLYPKVHSYNPAGYQPRQSPESSMYPDARSSPYPPVNAQENTSNLYFQGYPYNQVTEPVPPYYMQQSQAYPPLPSGNSRFHEDGGLGGQFGVPPHLQRTGGSPHGSFHIGSQSAPAQDFRSNSLGYDAYPRLSPGQISFSTCEISSSRHSLKTHTGPTGGMLPTKSDSQRMAVSSRRSGFSSMRCLLHGTLDVVLYAAVNLPNMDIFSEKIRQATSSLPSILQRAKSKAKEAAANVTGITSDPYVIVVLAGARVARTRVISNNANPKWDEHFSVPVAHYVYEVVFTIKDQDVLGSQHIGDVKIPVEQLLDGDIIDDWFEVLNTNGKLCHAGAKLHLRVSYQPVEKVPLYTQGVGPDSFGVPFTYFPLRKGCDLTLYQDTHIYDSTLPRIWLESGVEYHQHRCWEEMCAAIAGAHHLVYLAGWSIYDKIKLVRDINRPVPSGGNLTFGELLKKKSADGIRVLLLQWDDRTSNDYSLLKTNGVMNTHDEETKKFFKNTGVRCILAPRYADDKVSWVRQKVVGTLYSHHQKVVIVDTDGPSNMRKLTSFIGGLDLTGGRWDTPSHLLFSSLQNEHKGDFRNKSFTDGAEGGGPREPWHDWHCRIDGHAAYDVLTNFEQRWRKATHRHDDELLDINRIPRILSPSNQAPPDGDPTLNVTKDNDPETWHVQVFRSIDSGSVKGFPKIAEEVQQQHLVWGKSVAIDVSIQMAYIKAIRSAQHFIYIENQYFLGSSYNWPDYDKAGANHLIPMELALKICSKIRAGQMFAVYVVVPMWPEGVPESAPVQEILYFQSQTMKMMYKLIAEALRDCGLTGQRHPRDYLNFYCLGNREVKKSFEPEPLRKPEPNSKHWHAQKNRRFMIYVHAKGMIVDDEFVIVGSANINQRSMDGSRDTEIAMGAYQPYHTWSFKQAPPRGQVYGYRMSLWAEHFGTLEPTFEDPESAECVRRVNALAESNWQQYTASEVTDMQGHLMPYPLQVTVDGLVMPLPGHEKFPDVGGSVMGTNQPSLPDDLTA</sequence>
<proteinExistence type="inferred from homology"/>
<evidence type="ECO:0000313" key="14">
    <source>
        <dbReference type="EMBL" id="CAK9234778.1"/>
    </source>
</evidence>
<keyword evidence="9" id="KW-0442">Lipid degradation</keyword>
<dbReference type="Pfam" id="PF00168">
    <property type="entry name" value="C2"/>
    <property type="match status" value="1"/>
</dbReference>
<evidence type="ECO:0000256" key="2">
    <source>
        <dbReference type="ARBA" id="ARBA00001913"/>
    </source>
</evidence>
<dbReference type="Gene3D" id="3.30.870.10">
    <property type="entry name" value="Endonuclease Chain A"/>
    <property type="match status" value="2"/>
</dbReference>
<dbReference type="EC" id="3.1.4.4" evidence="4"/>
<evidence type="ECO:0000259" key="13">
    <source>
        <dbReference type="PROSITE" id="PS50035"/>
    </source>
</evidence>
<evidence type="ECO:0000256" key="3">
    <source>
        <dbReference type="ARBA" id="ARBA00010683"/>
    </source>
</evidence>
<dbReference type="InterPro" id="IPR001736">
    <property type="entry name" value="PLipase_D/transphosphatidylase"/>
</dbReference>
<feature type="domain" description="C2" evidence="12">
    <location>
        <begin position="212"/>
        <end position="365"/>
    </location>
</feature>
<evidence type="ECO:0000256" key="7">
    <source>
        <dbReference type="ARBA" id="ARBA00022801"/>
    </source>
</evidence>
<gene>
    <name evidence="14" type="ORF">CSSPTR1EN2_LOCUS22387</name>
</gene>
<dbReference type="InterPro" id="IPR015679">
    <property type="entry name" value="PLipase_D_fam"/>
</dbReference>
<dbReference type="Proteomes" id="UP001497512">
    <property type="component" value="Chromosome 8"/>
</dbReference>
<dbReference type="EMBL" id="OZ019900">
    <property type="protein sequence ID" value="CAK9234778.1"/>
    <property type="molecule type" value="Genomic_DNA"/>
</dbReference>
<evidence type="ECO:0000256" key="5">
    <source>
        <dbReference type="ARBA" id="ARBA00022723"/>
    </source>
</evidence>
<evidence type="ECO:0000256" key="10">
    <source>
        <dbReference type="ARBA" id="ARBA00023098"/>
    </source>
</evidence>
<keyword evidence="6" id="KW-0677">Repeat</keyword>
<evidence type="ECO:0000256" key="8">
    <source>
        <dbReference type="ARBA" id="ARBA00022837"/>
    </source>
</evidence>